<dbReference type="InterPro" id="IPR036434">
    <property type="entry name" value="Beta_cellobiohydrolase_sf"/>
</dbReference>
<comment type="caution">
    <text evidence="2">The sequence shown here is derived from an EMBL/GenBank/DDBJ whole genome shotgun (WGS) entry which is preliminary data.</text>
</comment>
<accession>A0A9W6WWG8</accession>
<name>A0A9W6WWG8_9STRA</name>
<dbReference type="AlphaFoldDB" id="A0A9W6WWG8"/>
<gene>
    <name evidence="2" type="ORF">Plil01_000786400</name>
</gene>
<feature type="chain" id="PRO_5040959464" evidence="1">
    <location>
        <begin position="32"/>
        <end position="421"/>
    </location>
</feature>
<proteinExistence type="predicted"/>
<organism evidence="2 3">
    <name type="scientific">Phytophthora lilii</name>
    <dbReference type="NCBI Taxonomy" id="2077276"/>
    <lineage>
        <taxon>Eukaryota</taxon>
        <taxon>Sar</taxon>
        <taxon>Stramenopiles</taxon>
        <taxon>Oomycota</taxon>
        <taxon>Peronosporomycetes</taxon>
        <taxon>Peronosporales</taxon>
        <taxon>Peronosporaceae</taxon>
        <taxon>Phytophthora</taxon>
    </lineage>
</organism>
<dbReference type="InterPro" id="IPR016288">
    <property type="entry name" value="Beta_cellobiohydrolase"/>
</dbReference>
<feature type="signal peptide" evidence="1">
    <location>
        <begin position="1"/>
        <end position="31"/>
    </location>
</feature>
<dbReference type="GO" id="GO:0030245">
    <property type="term" value="P:cellulose catabolic process"/>
    <property type="evidence" value="ECO:0007669"/>
    <property type="project" value="InterPro"/>
</dbReference>
<protein>
    <submittedName>
        <fullName evidence="2">Unnamed protein product</fullName>
    </submittedName>
</protein>
<evidence type="ECO:0000256" key="1">
    <source>
        <dbReference type="SAM" id="SignalP"/>
    </source>
</evidence>
<dbReference type="GO" id="GO:0004553">
    <property type="term" value="F:hydrolase activity, hydrolyzing O-glycosyl compounds"/>
    <property type="evidence" value="ECO:0007669"/>
    <property type="project" value="InterPro"/>
</dbReference>
<dbReference type="PANTHER" id="PTHR34876:SF4">
    <property type="entry name" value="1,4-BETA-D-GLUCAN CELLOBIOHYDROLASE C-RELATED"/>
    <property type="match status" value="1"/>
</dbReference>
<dbReference type="PANTHER" id="PTHR34876">
    <property type="match status" value="1"/>
</dbReference>
<keyword evidence="3" id="KW-1185">Reference proteome</keyword>
<dbReference type="OrthoDB" id="64893at2759"/>
<dbReference type="FunFam" id="3.20.20.40:FF:000003">
    <property type="entry name" value="Glucanase"/>
    <property type="match status" value="1"/>
</dbReference>
<dbReference type="Proteomes" id="UP001165083">
    <property type="component" value="Unassembled WGS sequence"/>
</dbReference>
<dbReference type="SUPFAM" id="SSF51989">
    <property type="entry name" value="Glycosyl hydrolases family 6, cellulases"/>
    <property type="match status" value="1"/>
</dbReference>
<reference evidence="2" key="1">
    <citation type="submission" date="2023-04" db="EMBL/GenBank/DDBJ databases">
        <title>Phytophthora lilii NBRC 32176.</title>
        <authorList>
            <person name="Ichikawa N."/>
            <person name="Sato H."/>
            <person name="Tonouchi N."/>
        </authorList>
    </citation>
    <scope>NUCLEOTIDE SEQUENCE</scope>
    <source>
        <strain evidence="2">NBRC 32176</strain>
    </source>
</reference>
<dbReference type="PRINTS" id="PR00733">
    <property type="entry name" value="GLHYDRLASE6"/>
</dbReference>
<keyword evidence="1" id="KW-0732">Signal</keyword>
<dbReference type="Gene3D" id="3.20.20.40">
    <property type="entry name" value="1, 4-beta cellobiohydrolase"/>
    <property type="match status" value="1"/>
</dbReference>
<dbReference type="EMBL" id="BSXW01000371">
    <property type="protein sequence ID" value="GMF20278.1"/>
    <property type="molecule type" value="Genomic_DNA"/>
</dbReference>
<sequence length="421" mass="44123">MFSKFLFTPFVAAAVSFVASGLSSSINLVSAEELCPVVPYTYTAAISTYPELSTALSTLENYAIASWFTDRSSSEERAGMLSRMLSQCPDDTRLSIVVYGIPNKDCAGGFSSSGSVTSTSGYQAFLKQLTDTIGDRKVLYVVEPDAVGLLTQDGGCGASAGYLENLKVAVAALSVNPNAELYLDVGYWMLAYPSTAAKVATAMKQIGSAGRVKGITINTSNYRSNQECAGYCSTFQTAMGSTDMSCIVDTSRNYNGNPTTAWCNVPTAGIGKPPTSNTGYSNLDYFMWIKPPGESDGECWGGPSAGSFFLGGFKLLWDQGYFVNEIGMPKIGETSSVVTTTPAPTTATPTAAPTTSWWISTTVTTAPATTAPATTAPVVATSTPVVISAATEAPATTGPVSTISWSYASSACKAKKRLRSL</sequence>
<evidence type="ECO:0000313" key="2">
    <source>
        <dbReference type="EMBL" id="GMF20278.1"/>
    </source>
</evidence>
<dbReference type="Pfam" id="PF01341">
    <property type="entry name" value="Glyco_hydro_6"/>
    <property type="match status" value="1"/>
</dbReference>
<evidence type="ECO:0000313" key="3">
    <source>
        <dbReference type="Proteomes" id="UP001165083"/>
    </source>
</evidence>